<dbReference type="KEGG" id="salq:SYNTR_1810"/>
<dbReference type="Proteomes" id="UP000426444">
    <property type="component" value="Chromosome"/>
</dbReference>
<evidence type="ECO:0000313" key="1">
    <source>
        <dbReference type="EMBL" id="QGU00404.1"/>
    </source>
</evidence>
<protein>
    <recommendedName>
        <fullName evidence="3">DUF2804 domain-containing protein</fullName>
    </recommendedName>
</protein>
<organism evidence="1 2">
    <name type="scientific">Candidatus Syntrophocurvum alkaliphilum</name>
    <dbReference type="NCBI Taxonomy" id="2293317"/>
    <lineage>
        <taxon>Bacteria</taxon>
        <taxon>Bacillati</taxon>
        <taxon>Bacillota</taxon>
        <taxon>Clostridia</taxon>
        <taxon>Eubacteriales</taxon>
        <taxon>Syntrophomonadaceae</taxon>
        <taxon>Candidatus Syntrophocurvum</taxon>
    </lineage>
</organism>
<dbReference type="AlphaFoldDB" id="A0A6I6DHH9"/>
<keyword evidence="2" id="KW-1185">Reference proteome</keyword>
<proteinExistence type="predicted"/>
<evidence type="ECO:0008006" key="3">
    <source>
        <dbReference type="Google" id="ProtNLM"/>
    </source>
</evidence>
<evidence type="ECO:0000313" key="2">
    <source>
        <dbReference type="Proteomes" id="UP000426444"/>
    </source>
</evidence>
<gene>
    <name evidence="1" type="ORF">SYNTR_1810</name>
</gene>
<reference evidence="2" key="1">
    <citation type="journal article" date="2019" name="Microbiology">
        <title>Complete Genome Sequence of an Uncultured Bacterium of the Candidate Phylum Bipolaricaulota.</title>
        <authorList>
            <person name="Kadnikov V.V."/>
            <person name="Mardanov A.V."/>
            <person name="Beletsky A.V."/>
            <person name="Frank Y.A."/>
            <person name="Karnachuk O.V."/>
            <person name="Ravin N.V."/>
        </authorList>
    </citation>
    <scope>NUCLEOTIDE SEQUENCE [LARGE SCALE GENOMIC DNA]</scope>
</reference>
<sequence length="343" mass="40840">MFSIINENGRANYGIIDKYPIDFNYQDYRLLDFFDREIEGFKKKWKFHKLNYLGLISDKYILGLAMTDLSYCYNCFVYLYDFKEGLLFDHKVYGMFKKQKQFDFPANPDKHSIAYSKGKNGIDINKNFLTSELFVNCNLGNRFSFAGQFYYDFNLNRPLRVLCPAGQNGWSFTEKASLIKPDFINVELDDKELKFDLSNTTLFYNWSAGYYKRETEWYWIGFSGYDKEENLSIGGNFAAFTNETYYSENVLWLDGERYRFGRVIFDYDPLNPMHEWKAFNENGIISLTFTPYDEMKEMKKTRFLKTFFRQFPGEFSGYFQKPKGEKVHFSGIKGFGETKRTRW</sequence>
<dbReference type="Pfam" id="PF10974">
    <property type="entry name" value="DUF2804"/>
    <property type="match status" value="1"/>
</dbReference>
<name>A0A6I6DHH9_9FIRM</name>
<dbReference type="RefSeq" id="WP_156204191.1">
    <property type="nucleotide sequence ID" value="NZ_CP046457.1"/>
</dbReference>
<dbReference type="PANTHER" id="PTHR35868">
    <property type="entry name" value="DUF2804 DOMAIN-CONTAINING PROTEIN-RELATED"/>
    <property type="match status" value="1"/>
</dbReference>
<accession>A0A6I6DHH9</accession>
<dbReference type="OrthoDB" id="9762066at2"/>
<dbReference type="EMBL" id="CP046457">
    <property type="protein sequence ID" value="QGU00404.1"/>
    <property type="molecule type" value="Genomic_DNA"/>
</dbReference>
<dbReference type="InterPro" id="IPR021243">
    <property type="entry name" value="DUF2804"/>
</dbReference>
<dbReference type="PANTHER" id="PTHR35868:SF4">
    <property type="entry name" value="DUF2804 DOMAIN-CONTAINING PROTEIN"/>
    <property type="match status" value="1"/>
</dbReference>